<feature type="region of interest" description="Disordered" evidence="1">
    <location>
        <begin position="1"/>
        <end position="33"/>
    </location>
</feature>
<gene>
    <name evidence="2" type="ORF">PVAP13_9NG652473</name>
</gene>
<evidence type="ECO:0000313" key="3">
    <source>
        <dbReference type="Proteomes" id="UP000823388"/>
    </source>
</evidence>
<evidence type="ECO:0000256" key="1">
    <source>
        <dbReference type="SAM" id="MobiDB-lite"/>
    </source>
</evidence>
<protein>
    <submittedName>
        <fullName evidence="2">Uncharacterized protein</fullName>
    </submittedName>
</protein>
<dbReference type="AlphaFoldDB" id="A0A8T0MCN5"/>
<accession>A0A8T0MCN5</accession>
<reference evidence="2" key="1">
    <citation type="submission" date="2020-05" db="EMBL/GenBank/DDBJ databases">
        <title>WGS assembly of Panicum virgatum.</title>
        <authorList>
            <person name="Lovell J.T."/>
            <person name="Jenkins J."/>
            <person name="Shu S."/>
            <person name="Juenger T.E."/>
            <person name="Schmutz J."/>
        </authorList>
    </citation>
    <scope>NUCLEOTIDE SEQUENCE</scope>
    <source>
        <strain evidence="2">AP13</strain>
    </source>
</reference>
<keyword evidence="3" id="KW-1185">Reference proteome</keyword>
<evidence type="ECO:0000313" key="2">
    <source>
        <dbReference type="EMBL" id="KAG2534910.1"/>
    </source>
</evidence>
<dbReference type="EMBL" id="CM029054">
    <property type="protein sequence ID" value="KAG2534910.1"/>
    <property type="molecule type" value="Genomic_DNA"/>
</dbReference>
<proteinExistence type="predicted"/>
<sequence>MMPVPSPQGDPKQLARPVGPREPEAPQGSERVWTHKGSGVGLYRFYAGVHPSRLGTARAGAPRGWLWGSYHPSGTSGSDSRLLPIKIAAAMHGSASGWLAGWRARCACAGKPWGRGAAVACQPSGGVQPCRRSARAGSGLLPPVPGARRRRRPRPRVAGSEEASLPDTWAALRWMIEQGKAAGPAKRDLKLVIRGLRAIGASEE</sequence>
<name>A0A8T0MCN5_PANVG</name>
<dbReference type="Proteomes" id="UP000823388">
    <property type="component" value="Chromosome 9N"/>
</dbReference>
<feature type="region of interest" description="Disordered" evidence="1">
    <location>
        <begin position="132"/>
        <end position="162"/>
    </location>
</feature>
<organism evidence="2 3">
    <name type="scientific">Panicum virgatum</name>
    <name type="common">Blackwell switchgrass</name>
    <dbReference type="NCBI Taxonomy" id="38727"/>
    <lineage>
        <taxon>Eukaryota</taxon>
        <taxon>Viridiplantae</taxon>
        <taxon>Streptophyta</taxon>
        <taxon>Embryophyta</taxon>
        <taxon>Tracheophyta</taxon>
        <taxon>Spermatophyta</taxon>
        <taxon>Magnoliopsida</taxon>
        <taxon>Liliopsida</taxon>
        <taxon>Poales</taxon>
        <taxon>Poaceae</taxon>
        <taxon>PACMAD clade</taxon>
        <taxon>Panicoideae</taxon>
        <taxon>Panicodae</taxon>
        <taxon>Paniceae</taxon>
        <taxon>Panicinae</taxon>
        <taxon>Panicum</taxon>
        <taxon>Panicum sect. Hiantes</taxon>
    </lineage>
</organism>
<comment type="caution">
    <text evidence="2">The sequence shown here is derived from an EMBL/GenBank/DDBJ whole genome shotgun (WGS) entry which is preliminary data.</text>
</comment>